<dbReference type="InParanoid" id="A0A1Y2LIK5"/>
<reference evidence="1 2" key="1">
    <citation type="journal article" date="2017" name="Genome Announc.">
        <title>Genome sequence of the saprophytic ascomycete Epicoccum nigrum ICMP 19927 strain isolated from New Zealand.</title>
        <authorList>
            <person name="Fokin M."/>
            <person name="Fleetwood D."/>
            <person name="Weir B.S."/>
            <person name="Villas-Boas S.G."/>
        </authorList>
    </citation>
    <scope>NUCLEOTIDE SEQUENCE [LARGE SCALE GENOMIC DNA]</scope>
    <source>
        <strain evidence="1 2">ICMP 19927</strain>
    </source>
</reference>
<organism evidence="1 2">
    <name type="scientific">Epicoccum nigrum</name>
    <name type="common">Soil fungus</name>
    <name type="synonym">Epicoccum purpurascens</name>
    <dbReference type="NCBI Taxonomy" id="105696"/>
    <lineage>
        <taxon>Eukaryota</taxon>
        <taxon>Fungi</taxon>
        <taxon>Dikarya</taxon>
        <taxon>Ascomycota</taxon>
        <taxon>Pezizomycotina</taxon>
        <taxon>Dothideomycetes</taxon>
        <taxon>Pleosporomycetidae</taxon>
        <taxon>Pleosporales</taxon>
        <taxon>Pleosporineae</taxon>
        <taxon>Didymellaceae</taxon>
        <taxon>Epicoccum</taxon>
    </lineage>
</organism>
<gene>
    <name evidence="1" type="ORF">B5807_11602</name>
</gene>
<dbReference type="PANTHER" id="PTHR42085:SF1">
    <property type="entry name" value="F-BOX DOMAIN-CONTAINING PROTEIN"/>
    <property type="match status" value="1"/>
</dbReference>
<evidence type="ECO:0000313" key="1">
    <source>
        <dbReference type="EMBL" id="OSS43814.1"/>
    </source>
</evidence>
<dbReference type="AlphaFoldDB" id="A0A1Y2LIK5"/>
<dbReference type="Proteomes" id="UP000193240">
    <property type="component" value="Unassembled WGS sequence"/>
</dbReference>
<dbReference type="EMBL" id="KZ107861">
    <property type="protein sequence ID" value="OSS43814.1"/>
    <property type="molecule type" value="Genomic_DNA"/>
</dbReference>
<protein>
    <submittedName>
        <fullName evidence="1">Uncharacterized protein</fullName>
    </submittedName>
</protein>
<dbReference type="InterPro" id="IPR038883">
    <property type="entry name" value="AN11006-like"/>
</dbReference>
<evidence type="ECO:0000313" key="2">
    <source>
        <dbReference type="Proteomes" id="UP000193240"/>
    </source>
</evidence>
<sequence>MKSTVSTELVLFEQQRNAITERNQRESPLLRLAPELRNKIYAYACDHVEFIYFFRDPLNAGCCEIHMKRDGDPLRFVCKQVHHEVRPYANSCQNLTCDTSLYTLTCTDGSVHRDRSLVRSIEITGKGVPKILAASLIKKIRTSFPEAFSIVFQGTEQE</sequence>
<name>A0A1Y2LIK5_EPING</name>
<accession>A0A1Y2LIK5</accession>
<proteinExistence type="predicted"/>
<keyword evidence="2" id="KW-1185">Reference proteome</keyword>
<dbReference type="PANTHER" id="PTHR42085">
    <property type="entry name" value="F-BOX DOMAIN-CONTAINING PROTEIN"/>
    <property type="match status" value="1"/>
</dbReference>